<comment type="caution">
    <text evidence="4">The sequence shown here is derived from an EMBL/GenBank/DDBJ whole genome shotgun (WGS) entry which is preliminary data.</text>
</comment>
<keyword evidence="2 4" id="KW-0808">Transferase</keyword>
<evidence type="ECO:0000313" key="5">
    <source>
        <dbReference type="Proteomes" id="UP000461880"/>
    </source>
</evidence>
<evidence type="ECO:0000256" key="1">
    <source>
        <dbReference type="ARBA" id="ARBA00022676"/>
    </source>
</evidence>
<feature type="domain" description="Glycosyltransferase 2-like" evidence="3">
    <location>
        <begin position="7"/>
        <end position="134"/>
    </location>
</feature>
<evidence type="ECO:0000313" key="4">
    <source>
        <dbReference type="EMBL" id="MSS58140.1"/>
    </source>
</evidence>
<dbReference type="Proteomes" id="UP000461880">
    <property type="component" value="Unassembled WGS sequence"/>
</dbReference>
<dbReference type="CDD" id="cd00761">
    <property type="entry name" value="Glyco_tranf_GTA_type"/>
    <property type="match status" value="1"/>
</dbReference>
<sequence length="345" mass="39607">MSDLKFSVVIPVYNCEDTIRSCLDSILLTNQAELEVVAVDDGSSDQSGAVLDQYARKDPRLHVIHQNNMGNSFSRDTAVQNTTGDYILFVDADDELEPHAVDQIAGFLKDLPDILIYGFTSVFTEEHYSVKKQMPDRTFSDAKEAAVFLLEQGGFNLLWNKCWKASLIRGYHDFPAMKTTGQDFIFNCHVFPRAGSVISCSRLFYRYEKRSRETMVTRYLQDGYGNLKRKEIALEEMLHQFTDVPEQVLADYMIREYEVYTINLFSPKCPLSAAEKKEEIRKHILSEPAFSRICMAHPINRYSALFQRTVKTGNAGTIVRVYSALCWFRDSCAPVYRRVRRMVNS</sequence>
<gene>
    <name evidence="4" type="ORF">FYJ51_04390</name>
</gene>
<dbReference type="EMBL" id="VUMN01000007">
    <property type="protein sequence ID" value="MSS58140.1"/>
    <property type="molecule type" value="Genomic_DNA"/>
</dbReference>
<protein>
    <submittedName>
        <fullName evidence="4">Glycosyltransferase family 2 protein</fullName>
    </submittedName>
</protein>
<dbReference type="Gene3D" id="3.90.550.10">
    <property type="entry name" value="Spore Coat Polysaccharide Biosynthesis Protein SpsA, Chain A"/>
    <property type="match status" value="1"/>
</dbReference>
<dbReference type="SUPFAM" id="SSF53448">
    <property type="entry name" value="Nucleotide-diphospho-sugar transferases"/>
    <property type="match status" value="1"/>
</dbReference>
<evidence type="ECO:0000256" key="2">
    <source>
        <dbReference type="ARBA" id="ARBA00022679"/>
    </source>
</evidence>
<keyword evidence="1" id="KW-0328">Glycosyltransferase</keyword>
<keyword evidence="5" id="KW-1185">Reference proteome</keyword>
<name>A0A7X2NRL4_9FIRM</name>
<proteinExistence type="predicted"/>
<dbReference type="GO" id="GO:0016757">
    <property type="term" value="F:glycosyltransferase activity"/>
    <property type="evidence" value="ECO:0007669"/>
    <property type="project" value="UniProtKB-KW"/>
</dbReference>
<dbReference type="PANTHER" id="PTHR22916:SF51">
    <property type="entry name" value="GLYCOSYLTRANSFERASE EPSH-RELATED"/>
    <property type="match status" value="1"/>
</dbReference>
<dbReference type="AlphaFoldDB" id="A0A7X2NRL4"/>
<dbReference type="Pfam" id="PF00535">
    <property type="entry name" value="Glycos_transf_2"/>
    <property type="match status" value="1"/>
</dbReference>
<organism evidence="4 5">
    <name type="scientific">Stecheria intestinalis</name>
    <dbReference type="NCBI Taxonomy" id="2606630"/>
    <lineage>
        <taxon>Bacteria</taxon>
        <taxon>Bacillati</taxon>
        <taxon>Bacillota</taxon>
        <taxon>Erysipelotrichia</taxon>
        <taxon>Erysipelotrichales</taxon>
        <taxon>Erysipelotrichaceae</taxon>
        <taxon>Stecheria</taxon>
    </lineage>
</organism>
<dbReference type="InterPro" id="IPR001173">
    <property type="entry name" value="Glyco_trans_2-like"/>
</dbReference>
<dbReference type="PANTHER" id="PTHR22916">
    <property type="entry name" value="GLYCOSYLTRANSFERASE"/>
    <property type="match status" value="1"/>
</dbReference>
<dbReference type="RefSeq" id="WP_154503710.1">
    <property type="nucleotide sequence ID" value="NZ_VUMN01000007.1"/>
</dbReference>
<reference evidence="4 5" key="1">
    <citation type="submission" date="2019-08" db="EMBL/GenBank/DDBJ databases">
        <title>In-depth cultivation of the pig gut microbiome towards novel bacterial diversity and tailored functional studies.</title>
        <authorList>
            <person name="Wylensek D."/>
            <person name="Hitch T.C.A."/>
            <person name="Clavel T."/>
        </authorList>
    </citation>
    <scope>NUCLEOTIDE SEQUENCE [LARGE SCALE GENOMIC DNA]</scope>
    <source>
        <strain evidence="4 5">Oil+RF-744-GAM-WT-6</strain>
    </source>
</reference>
<evidence type="ECO:0000259" key="3">
    <source>
        <dbReference type="Pfam" id="PF00535"/>
    </source>
</evidence>
<dbReference type="InterPro" id="IPR029044">
    <property type="entry name" value="Nucleotide-diphossugar_trans"/>
</dbReference>
<accession>A0A7X2NRL4</accession>